<protein>
    <submittedName>
        <fullName evidence="1">Uncharacterized protein</fullName>
    </submittedName>
</protein>
<gene>
    <name evidence="1" type="ORF">M378DRAFT_159963</name>
</gene>
<evidence type="ECO:0000313" key="1">
    <source>
        <dbReference type="EMBL" id="KIL67009.1"/>
    </source>
</evidence>
<name>A0A0C2TJ81_AMAMK</name>
<dbReference type="AlphaFoldDB" id="A0A0C2TJ81"/>
<proteinExistence type="predicted"/>
<accession>A0A0C2TJ81</accession>
<dbReference type="HOGENOM" id="CLU_2849192_0_0_1"/>
<reference evidence="1 2" key="1">
    <citation type="submission" date="2014-04" db="EMBL/GenBank/DDBJ databases">
        <title>Evolutionary Origins and Diversification of the Mycorrhizal Mutualists.</title>
        <authorList>
            <consortium name="DOE Joint Genome Institute"/>
            <consortium name="Mycorrhizal Genomics Consortium"/>
            <person name="Kohler A."/>
            <person name="Kuo A."/>
            <person name="Nagy L.G."/>
            <person name="Floudas D."/>
            <person name="Copeland A."/>
            <person name="Barry K.W."/>
            <person name="Cichocki N."/>
            <person name="Veneault-Fourrey C."/>
            <person name="LaButti K."/>
            <person name="Lindquist E.A."/>
            <person name="Lipzen A."/>
            <person name="Lundell T."/>
            <person name="Morin E."/>
            <person name="Murat C."/>
            <person name="Riley R."/>
            <person name="Ohm R."/>
            <person name="Sun H."/>
            <person name="Tunlid A."/>
            <person name="Henrissat B."/>
            <person name="Grigoriev I.V."/>
            <person name="Hibbett D.S."/>
            <person name="Martin F."/>
        </authorList>
    </citation>
    <scope>NUCLEOTIDE SEQUENCE [LARGE SCALE GENOMIC DNA]</scope>
    <source>
        <strain evidence="1 2">Koide BX008</strain>
    </source>
</reference>
<dbReference type="Proteomes" id="UP000054549">
    <property type="component" value="Unassembled WGS sequence"/>
</dbReference>
<sequence length="65" mass="7347">MWHFLLTADRRAPPNTTVMYVNDRHQRTDRNASVSCCVWGADRLVIRKIRGGGSVESTNSICETP</sequence>
<dbReference type="EMBL" id="KN818233">
    <property type="protein sequence ID" value="KIL67009.1"/>
    <property type="molecule type" value="Genomic_DNA"/>
</dbReference>
<keyword evidence="2" id="KW-1185">Reference proteome</keyword>
<dbReference type="InParanoid" id="A0A0C2TJ81"/>
<organism evidence="1 2">
    <name type="scientific">Amanita muscaria (strain Koide BX008)</name>
    <dbReference type="NCBI Taxonomy" id="946122"/>
    <lineage>
        <taxon>Eukaryota</taxon>
        <taxon>Fungi</taxon>
        <taxon>Dikarya</taxon>
        <taxon>Basidiomycota</taxon>
        <taxon>Agaricomycotina</taxon>
        <taxon>Agaricomycetes</taxon>
        <taxon>Agaricomycetidae</taxon>
        <taxon>Agaricales</taxon>
        <taxon>Pluteineae</taxon>
        <taxon>Amanitaceae</taxon>
        <taxon>Amanita</taxon>
    </lineage>
</organism>
<evidence type="ECO:0000313" key="2">
    <source>
        <dbReference type="Proteomes" id="UP000054549"/>
    </source>
</evidence>